<dbReference type="Pfam" id="PF12833">
    <property type="entry name" value="HTH_18"/>
    <property type="match status" value="1"/>
</dbReference>
<name>A0A5C4T5I9_9BACL</name>
<reference evidence="5 6" key="1">
    <citation type="submission" date="2019-05" db="EMBL/GenBank/DDBJ databases">
        <title>We sequenced the genome of Paenibacillus hemerocallicola KCTC 33185 for further insight into its adaptation and study the phylogeny of Paenibacillus.</title>
        <authorList>
            <person name="Narsing Rao M.P."/>
        </authorList>
    </citation>
    <scope>NUCLEOTIDE SEQUENCE [LARGE SCALE GENOMIC DNA]</scope>
    <source>
        <strain evidence="5 6">KCTC 33185</strain>
    </source>
</reference>
<evidence type="ECO:0000256" key="3">
    <source>
        <dbReference type="ARBA" id="ARBA00023163"/>
    </source>
</evidence>
<keyword evidence="1" id="KW-0805">Transcription regulation</keyword>
<feature type="domain" description="HTH araC/xylS-type" evidence="4">
    <location>
        <begin position="177"/>
        <end position="276"/>
    </location>
</feature>
<dbReference type="PROSITE" id="PS01124">
    <property type="entry name" value="HTH_ARAC_FAMILY_2"/>
    <property type="match status" value="1"/>
</dbReference>
<dbReference type="SUPFAM" id="SSF51215">
    <property type="entry name" value="Regulatory protein AraC"/>
    <property type="match status" value="1"/>
</dbReference>
<dbReference type="SMART" id="SM00342">
    <property type="entry name" value="HTH_ARAC"/>
    <property type="match status" value="1"/>
</dbReference>
<dbReference type="RefSeq" id="WP_139605022.1">
    <property type="nucleotide sequence ID" value="NZ_VDCQ01000042.1"/>
</dbReference>
<dbReference type="GO" id="GO:0003700">
    <property type="term" value="F:DNA-binding transcription factor activity"/>
    <property type="evidence" value="ECO:0007669"/>
    <property type="project" value="InterPro"/>
</dbReference>
<dbReference type="GO" id="GO:0043565">
    <property type="term" value="F:sequence-specific DNA binding"/>
    <property type="evidence" value="ECO:0007669"/>
    <property type="project" value="InterPro"/>
</dbReference>
<gene>
    <name evidence="5" type="ORF">FE784_25145</name>
</gene>
<dbReference type="InterPro" id="IPR018060">
    <property type="entry name" value="HTH_AraC"/>
</dbReference>
<protein>
    <submittedName>
        <fullName evidence="5">Helix-turn-helix domain-containing protein</fullName>
    </submittedName>
</protein>
<evidence type="ECO:0000256" key="1">
    <source>
        <dbReference type="ARBA" id="ARBA00023015"/>
    </source>
</evidence>
<dbReference type="OrthoDB" id="185320at2"/>
<evidence type="ECO:0000313" key="6">
    <source>
        <dbReference type="Proteomes" id="UP000307943"/>
    </source>
</evidence>
<dbReference type="InterPro" id="IPR018062">
    <property type="entry name" value="HTH_AraC-typ_CS"/>
</dbReference>
<dbReference type="InterPro" id="IPR009057">
    <property type="entry name" value="Homeodomain-like_sf"/>
</dbReference>
<dbReference type="Proteomes" id="UP000307943">
    <property type="component" value="Unassembled WGS sequence"/>
</dbReference>
<keyword evidence="2" id="KW-0238">DNA-binding</keyword>
<evidence type="ECO:0000313" key="5">
    <source>
        <dbReference type="EMBL" id="TNJ63469.1"/>
    </source>
</evidence>
<dbReference type="Gene3D" id="2.60.120.280">
    <property type="entry name" value="Regulatory protein AraC"/>
    <property type="match status" value="1"/>
</dbReference>
<dbReference type="PROSITE" id="PS00041">
    <property type="entry name" value="HTH_ARAC_FAMILY_1"/>
    <property type="match status" value="1"/>
</dbReference>
<accession>A0A5C4T5I9</accession>
<dbReference type="SUPFAM" id="SSF46689">
    <property type="entry name" value="Homeodomain-like"/>
    <property type="match status" value="1"/>
</dbReference>
<sequence>MDAIRHGNVYMTITDLERKLPIYLTCVGRWHNQYRIERKEGYADFQWIQCTSGQGILDINGTEYTVGARQGMLLFPEEPHQYYARIEPWEVRWAAFNGTGAAEMLRSLEFAGSRIITLANPDPVLKQMYDLISAAESTDPLKSLLCSSILYNLVLGLYRYGFDLDLRSKQHYFDQMAPALRYIEYNSHQPVTLDELAGKLSVTPQYACVLFQLTLGMRPFEYITGVRLRKAKELLLREPDLSVNEVGRRAGYDSASYFIKLFKRNEGMTPREFRKQFLNAK</sequence>
<dbReference type="Pfam" id="PF02311">
    <property type="entry name" value="AraC_binding"/>
    <property type="match status" value="1"/>
</dbReference>
<dbReference type="PRINTS" id="PR00032">
    <property type="entry name" value="HTHARAC"/>
</dbReference>
<keyword evidence="3" id="KW-0804">Transcription</keyword>
<dbReference type="Gene3D" id="1.10.10.60">
    <property type="entry name" value="Homeodomain-like"/>
    <property type="match status" value="2"/>
</dbReference>
<proteinExistence type="predicted"/>
<dbReference type="AlphaFoldDB" id="A0A5C4T5I9"/>
<dbReference type="InterPro" id="IPR003313">
    <property type="entry name" value="AraC-bd"/>
</dbReference>
<dbReference type="InterPro" id="IPR020449">
    <property type="entry name" value="Tscrpt_reg_AraC-type_HTH"/>
</dbReference>
<dbReference type="EMBL" id="VDCQ01000042">
    <property type="protein sequence ID" value="TNJ63469.1"/>
    <property type="molecule type" value="Genomic_DNA"/>
</dbReference>
<evidence type="ECO:0000259" key="4">
    <source>
        <dbReference type="PROSITE" id="PS01124"/>
    </source>
</evidence>
<organism evidence="5 6">
    <name type="scientific">Paenibacillus hemerocallicola</name>
    <dbReference type="NCBI Taxonomy" id="1172614"/>
    <lineage>
        <taxon>Bacteria</taxon>
        <taxon>Bacillati</taxon>
        <taxon>Bacillota</taxon>
        <taxon>Bacilli</taxon>
        <taxon>Bacillales</taxon>
        <taxon>Paenibacillaceae</taxon>
        <taxon>Paenibacillus</taxon>
    </lineage>
</organism>
<dbReference type="PANTHER" id="PTHR43280">
    <property type="entry name" value="ARAC-FAMILY TRANSCRIPTIONAL REGULATOR"/>
    <property type="match status" value="1"/>
</dbReference>
<comment type="caution">
    <text evidence="5">The sequence shown here is derived from an EMBL/GenBank/DDBJ whole genome shotgun (WGS) entry which is preliminary data.</text>
</comment>
<dbReference type="PANTHER" id="PTHR43280:SF2">
    <property type="entry name" value="HTH-TYPE TRANSCRIPTIONAL REGULATOR EXSA"/>
    <property type="match status" value="1"/>
</dbReference>
<evidence type="ECO:0000256" key="2">
    <source>
        <dbReference type="ARBA" id="ARBA00023125"/>
    </source>
</evidence>
<dbReference type="InterPro" id="IPR037923">
    <property type="entry name" value="HTH-like"/>
</dbReference>
<keyword evidence="6" id="KW-1185">Reference proteome</keyword>